<dbReference type="SUPFAM" id="SSF46785">
    <property type="entry name" value="Winged helix' DNA-binding domain"/>
    <property type="match status" value="1"/>
</dbReference>
<dbReference type="SUPFAM" id="SSF55781">
    <property type="entry name" value="GAF domain-like"/>
    <property type="match status" value="1"/>
</dbReference>
<dbReference type="PROSITE" id="PS51078">
    <property type="entry name" value="ICLR_ED"/>
    <property type="match status" value="1"/>
</dbReference>
<accession>A0ABQ2EN36</accession>
<dbReference type="EMBL" id="BMMV01000022">
    <property type="protein sequence ID" value="GGK17590.1"/>
    <property type="molecule type" value="Genomic_DNA"/>
</dbReference>
<dbReference type="Gene3D" id="3.30.450.40">
    <property type="match status" value="1"/>
</dbReference>
<dbReference type="InterPro" id="IPR036390">
    <property type="entry name" value="WH_DNA-bd_sf"/>
</dbReference>
<sequence length="328" mass="35545">MDILPGMRRLSALRLRMEGAPGKGSGARLPTAFPYHGADWRVPTRGRNPVTFEGSRHGPIMFSIAERLRSGGRPMAKSIQSLQRAAAVLRLLAGGERRLGLSDIASSLGLAKGTAHGILRTLQAEGFVEQDPVSGRYQLGAELLRLGNSYLDVHELRSRALVWTDDLARSSGESVHLGVLHLEGVLIVHHVFRPDDSRQVLEVGAMQPLHSTALGKVLAAYDPVARGEAVRGAREQLTARTVTDLEQFEAIVELTRSRGWATDVEETWEGVAAVAAPIHDRRRMPVGAIALTGAVERLCESGEVRPELITAVRECARSVSRDVGAGRF</sequence>
<protein>
    <submittedName>
        <fullName evidence="6">Glycerol operon regulatory protein</fullName>
    </submittedName>
</protein>
<dbReference type="SMART" id="SM00346">
    <property type="entry name" value="HTH_ICLR"/>
    <property type="match status" value="1"/>
</dbReference>
<gene>
    <name evidence="6" type="primary">gylR</name>
    <name evidence="6" type="ORF">GCM10011583_56820</name>
</gene>
<evidence type="ECO:0000313" key="7">
    <source>
        <dbReference type="Proteomes" id="UP000660265"/>
    </source>
</evidence>
<evidence type="ECO:0000259" key="5">
    <source>
        <dbReference type="PROSITE" id="PS51078"/>
    </source>
</evidence>
<keyword evidence="7" id="KW-1185">Reference proteome</keyword>
<keyword evidence="1" id="KW-0805">Transcription regulation</keyword>
<keyword evidence="2" id="KW-0238">DNA-binding</keyword>
<reference evidence="7" key="1">
    <citation type="journal article" date="2019" name="Int. J. Syst. Evol. Microbiol.">
        <title>The Global Catalogue of Microorganisms (GCM) 10K type strain sequencing project: providing services to taxonomists for standard genome sequencing and annotation.</title>
        <authorList>
            <consortium name="The Broad Institute Genomics Platform"/>
            <consortium name="The Broad Institute Genome Sequencing Center for Infectious Disease"/>
            <person name="Wu L."/>
            <person name="Ma J."/>
        </authorList>
    </citation>
    <scope>NUCLEOTIDE SEQUENCE [LARGE SCALE GENOMIC DNA]</scope>
    <source>
        <strain evidence="7">CGMCC 4.7275</strain>
    </source>
</reference>
<evidence type="ECO:0000259" key="4">
    <source>
        <dbReference type="PROSITE" id="PS51077"/>
    </source>
</evidence>
<dbReference type="PANTHER" id="PTHR30136">
    <property type="entry name" value="HELIX-TURN-HELIX TRANSCRIPTIONAL REGULATOR, ICLR FAMILY"/>
    <property type="match status" value="1"/>
</dbReference>
<dbReference type="InterPro" id="IPR036388">
    <property type="entry name" value="WH-like_DNA-bd_sf"/>
</dbReference>
<dbReference type="InterPro" id="IPR029016">
    <property type="entry name" value="GAF-like_dom_sf"/>
</dbReference>
<evidence type="ECO:0000256" key="2">
    <source>
        <dbReference type="ARBA" id="ARBA00023125"/>
    </source>
</evidence>
<dbReference type="Proteomes" id="UP000660265">
    <property type="component" value="Unassembled WGS sequence"/>
</dbReference>
<dbReference type="InterPro" id="IPR050707">
    <property type="entry name" value="HTH_MetabolicPath_Reg"/>
</dbReference>
<feature type="domain" description="HTH iclR-type" evidence="4">
    <location>
        <begin position="79"/>
        <end position="141"/>
    </location>
</feature>
<name>A0ABQ2EN36_9ACTN</name>
<dbReference type="Pfam" id="PF01614">
    <property type="entry name" value="IclR_C"/>
    <property type="match status" value="1"/>
</dbReference>
<proteinExistence type="predicted"/>
<evidence type="ECO:0000256" key="1">
    <source>
        <dbReference type="ARBA" id="ARBA00023015"/>
    </source>
</evidence>
<dbReference type="Gene3D" id="1.10.10.10">
    <property type="entry name" value="Winged helix-like DNA-binding domain superfamily/Winged helix DNA-binding domain"/>
    <property type="match status" value="1"/>
</dbReference>
<evidence type="ECO:0000313" key="6">
    <source>
        <dbReference type="EMBL" id="GGK17590.1"/>
    </source>
</evidence>
<dbReference type="PANTHER" id="PTHR30136:SF24">
    <property type="entry name" value="HTH-TYPE TRANSCRIPTIONAL REPRESSOR ALLR"/>
    <property type="match status" value="1"/>
</dbReference>
<comment type="caution">
    <text evidence="6">The sequence shown here is derived from an EMBL/GenBank/DDBJ whole genome shotgun (WGS) entry which is preliminary data.</text>
</comment>
<feature type="domain" description="IclR-ED" evidence="5">
    <location>
        <begin position="142"/>
        <end position="325"/>
    </location>
</feature>
<dbReference type="PROSITE" id="PS51077">
    <property type="entry name" value="HTH_ICLR"/>
    <property type="match status" value="1"/>
</dbReference>
<dbReference type="Pfam" id="PF09339">
    <property type="entry name" value="HTH_IclR"/>
    <property type="match status" value="1"/>
</dbReference>
<dbReference type="InterPro" id="IPR005471">
    <property type="entry name" value="Tscrpt_reg_IclR_N"/>
</dbReference>
<evidence type="ECO:0000256" key="3">
    <source>
        <dbReference type="ARBA" id="ARBA00023163"/>
    </source>
</evidence>
<keyword evidence="3" id="KW-0804">Transcription</keyword>
<dbReference type="InterPro" id="IPR014757">
    <property type="entry name" value="Tscrpt_reg_IclR_C"/>
</dbReference>
<organism evidence="6 7">
    <name type="scientific">Streptomyces camponoticapitis</name>
    <dbReference type="NCBI Taxonomy" id="1616125"/>
    <lineage>
        <taxon>Bacteria</taxon>
        <taxon>Bacillati</taxon>
        <taxon>Actinomycetota</taxon>
        <taxon>Actinomycetes</taxon>
        <taxon>Kitasatosporales</taxon>
        <taxon>Streptomycetaceae</taxon>
        <taxon>Streptomyces</taxon>
    </lineage>
</organism>